<dbReference type="AlphaFoldDB" id="A0A8X7S8A2"/>
<feature type="transmembrane region" description="Helical" evidence="1">
    <location>
        <begin position="79"/>
        <end position="99"/>
    </location>
</feature>
<reference evidence="2 3" key="1">
    <citation type="submission" date="2020-02" db="EMBL/GenBank/DDBJ databases">
        <authorList>
            <person name="Ma Q."/>
            <person name="Huang Y."/>
            <person name="Song X."/>
            <person name="Pei D."/>
        </authorList>
    </citation>
    <scope>NUCLEOTIDE SEQUENCE [LARGE SCALE GENOMIC DNA]</scope>
    <source>
        <strain evidence="2">Sxm20200214</strain>
        <tissue evidence="2">Leaf</tissue>
    </source>
</reference>
<gene>
    <name evidence="2" type="ORF">Bca52824_029929</name>
</gene>
<accession>A0A8X7S8A2</accession>
<evidence type="ECO:0000256" key="1">
    <source>
        <dbReference type="SAM" id="Phobius"/>
    </source>
</evidence>
<evidence type="ECO:0000313" key="3">
    <source>
        <dbReference type="Proteomes" id="UP000886595"/>
    </source>
</evidence>
<protein>
    <submittedName>
        <fullName evidence="2">Uncharacterized protein</fullName>
    </submittedName>
</protein>
<comment type="caution">
    <text evidence="2">The sequence shown here is derived from an EMBL/GenBank/DDBJ whole genome shotgun (WGS) entry which is preliminary data.</text>
</comment>
<keyword evidence="1" id="KW-0812">Transmembrane</keyword>
<sequence length="121" mass="13587">MSIVKCFTSVYGDCYILLAPIQVKPKDVLKLFVLSMVFLSLALTFKRSRKQLATVNNTEMGKTDRPPQFTDSSLSPRWAFLYVGLLVVFIIGLIIYICWKRWQTSAGVTPVGDLEMAHAAP</sequence>
<name>A0A8X7S8A2_BRACI</name>
<proteinExistence type="predicted"/>
<dbReference type="Proteomes" id="UP000886595">
    <property type="component" value="Unassembled WGS sequence"/>
</dbReference>
<feature type="transmembrane region" description="Helical" evidence="1">
    <location>
        <begin position="28"/>
        <end position="45"/>
    </location>
</feature>
<evidence type="ECO:0000313" key="2">
    <source>
        <dbReference type="EMBL" id="KAG2301278.1"/>
    </source>
</evidence>
<organism evidence="2 3">
    <name type="scientific">Brassica carinata</name>
    <name type="common">Ethiopian mustard</name>
    <name type="synonym">Abyssinian cabbage</name>
    <dbReference type="NCBI Taxonomy" id="52824"/>
    <lineage>
        <taxon>Eukaryota</taxon>
        <taxon>Viridiplantae</taxon>
        <taxon>Streptophyta</taxon>
        <taxon>Embryophyta</taxon>
        <taxon>Tracheophyta</taxon>
        <taxon>Spermatophyta</taxon>
        <taxon>Magnoliopsida</taxon>
        <taxon>eudicotyledons</taxon>
        <taxon>Gunneridae</taxon>
        <taxon>Pentapetalae</taxon>
        <taxon>rosids</taxon>
        <taxon>malvids</taxon>
        <taxon>Brassicales</taxon>
        <taxon>Brassicaceae</taxon>
        <taxon>Brassiceae</taxon>
        <taxon>Brassica</taxon>
    </lineage>
</organism>
<keyword evidence="1" id="KW-0472">Membrane</keyword>
<keyword evidence="3" id="KW-1185">Reference proteome</keyword>
<keyword evidence="1" id="KW-1133">Transmembrane helix</keyword>
<dbReference type="EMBL" id="JAAMPC010000007">
    <property type="protein sequence ID" value="KAG2301278.1"/>
    <property type="molecule type" value="Genomic_DNA"/>
</dbReference>